<dbReference type="RefSeq" id="WP_055470732.1">
    <property type="nucleotide sequence ID" value="NZ_JBIRWE010000005.1"/>
</dbReference>
<proteinExistence type="predicted"/>
<accession>A0ABW7US25</accession>
<dbReference type="Proteomes" id="UP001611548">
    <property type="component" value="Unassembled WGS sequence"/>
</dbReference>
<keyword evidence="2" id="KW-1185">Reference proteome</keyword>
<protein>
    <submittedName>
        <fullName evidence="1">Uncharacterized protein</fullName>
    </submittedName>
</protein>
<dbReference type="EMBL" id="JBIRWE010000005">
    <property type="protein sequence ID" value="MFI1965268.1"/>
    <property type="molecule type" value="Genomic_DNA"/>
</dbReference>
<organism evidence="1 2">
    <name type="scientific">Streptomyces pathocidini</name>
    <dbReference type="NCBI Taxonomy" id="1650571"/>
    <lineage>
        <taxon>Bacteria</taxon>
        <taxon>Bacillati</taxon>
        <taxon>Actinomycetota</taxon>
        <taxon>Actinomycetes</taxon>
        <taxon>Kitasatosporales</taxon>
        <taxon>Streptomycetaceae</taxon>
        <taxon>Streptomyces</taxon>
    </lineage>
</organism>
<comment type="caution">
    <text evidence="1">The sequence shown here is derived from an EMBL/GenBank/DDBJ whole genome shotgun (WGS) entry which is preliminary data.</text>
</comment>
<gene>
    <name evidence="1" type="ORF">ACH429_14345</name>
</gene>
<reference evidence="1 2" key="1">
    <citation type="submission" date="2024-10" db="EMBL/GenBank/DDBJ databases">
        <title>The Natural Products Discovery Center: Release of the First 8490 Sequenced Strains for Exploring Actinobacteria Biosynthetic Diversity.</title>
        <authorList>
            <person name="Kalkreuter E."/>
            <person name="Kautsar S.A."/>
            <person name="Yang D."/>
            <person name="Bader C.D."/>
            <person name="Teijaro C.N."/>
            <person name="Fluegel L."/>
            <person name="Davis C.M."/>
            <person name="Simpson J.R."/>
            <person name="Lauterbach L."/>
            <person name="Steele A.D."/>
            <person name="Gui C."/>
            <person name="Meng S."/>
            <person name="Li G."/>
            <person name="Viehrig K."/>
            <person name="Ye F."/>
            <person name="Su P."/>
            <person name="Kiefer A.F."/>
            <person name="Nichols A."/>
            <person name="Cepeda A.J."/>
            <person name="Yan W."/>
            <person name="Fan B."/>
            <person name="Jiang Y."/>
            <person name="Adhikari A."/>
            <person name="Zheng C.-J."/>
            <person name="Schuster L."/>
            <person name="Cowan T.M."/>
            <person name="Smanski M.J."/>
            <person name="Chevrette M.G."/>
            <person name="De Carvalho L.P.S."/>
            <person name="Shen B."/>
        </authorList>
    </citation>
    <scope>NUCLEOTIDE SEQUENCE [LARGE SCALE GENOMIC DNA]</scope>
    <source>
        <strain evidence="1 2">NPDC020327</strain>
    </source>
</reference>
<sequence length="89" mass="10205">MSMTDWAITGQMENRTGNWVYYICSGIAAFANIHFSRHVDNPNEDHMATNDGLYYYFGFTGTFNQAAQHAPQAVRQALVDAWNNYFTTR</sequence>
<name>A0ABW7US25_9ACTN</name>
<evidence type="ECO:0000313" key="2">
    <source>
        <dbReference type="Proteomes" id="UP001611548"/>
    </source>
</evidence>
<evidence type="ECO:0000313" key="1">
    <source>
        <dbReference type="EMBL" id="MFI1965268.1"/>
    </source>
</evidence>